<evidence type="ECO:0000259" key="7">
    <source>
        <dbReference type="PROSITE" id="PS51517"/>
    </source>
</evidence>
<dbReference type="AlphaFoldDB" id="A0AAD5Y8V0"/>
<accession>A0AAD5Y8V0</accession>
<dbReference type="SUPFAM" id="SSF49417">
    <property type="entry name" value="p53-like transcription factors"/>
    <property type="match status" value="1"/>
</dbReference>
<dbReference type="Proteomes" id="UP001210925">
    <property type="component" value="Unassembled WGS sequence"/>
</dbReference>
<dbReference type="InterPro" id="IPR008927">
    <property type="entry name" value="6-PGluconate_DH-like_C_sf"/>
</dbReference>
<dbReference type="GO" id="GO:0015940">
    <property type="term" value="P:pantothenate biosynthetic process"/>
    <property type="evidence" value="ECO:0007669"/>
    <property type="project" value="InterPro"/>
</dbReference>
<feature type="region of interest" description="Disordered" evidence="6">
    <location>
        <begin position="677"/>
        <end position="705"/>
    </location>
</feature>
<dbReference type="GO" id="GO:0008677">
    <property type="term" value="F:2-dehydropantoate 2-reductase activity"/>
    <property type="evidence" value="ECO:0007669"/>
    <property type="project" value="InterPro"/>
</dbReference>
<dbReference type="InterPro" id="IPR003710">
    <property type="entry name" value="ApbA"/>
</dbReference>
<dbReference type="GO" id="GO:0003700">
    <property type="term" value="F:DNA-binding transcription factor activity"/>
    <property type="evidence" value="ECO:0007669"/>
    <property type="project" value="UniProtKB-UniRule"/>
</dbReference>
<evidence type="ECO:0000256" key="2">
    <source>
        <dbReference type="ARBA" id="ARBA00022857"/>
    </source>
</evidence>
<comment type="similarity">
    <text evidence="1">Belongs to the ketopantoate reductase family.</text>
</comment>
<dbReference type="PANTHER" id="PTHR35144">
    <property type="entry name" value="MEIOSIS-SPECIFIC TRANSCRIPTION FACTOR NDT80"/>
    <property type="match status" value="1"/>
</dbReference>
<dbReference type="PANTHER" id="PTHR35144:SF2">
    <property type="entry name" value="MEIOSIS-SPECIFIC TRANSCRIPTION FACTOR NDT80"/>
    <property type="match status" value="1"/>
</dbReference>
<evidence type="ECO:0000256" key="1">
    <source>
        <dbReference type="ARBA" id="ARBA00007870"/>
    </source>
</evidence>
<dbReference type="Gene3D" id="2.60.40.1390">
    <property type="entry name" value="NDT80 DNA-binding domain"/>
    <property type="match status" value="1"/>
</dbReference>
<evidence type="ECO:0000313" key="8">
    <source>
        <dbReference type="EMBL" id="KAJ3262555.1"/>
    </source>
</evidence>
<evidence type="ECO:0000256" key="3">
    <source>
        <dbReference type="ARBA" id="ARBA00023002"/>
    </source>
</evidence>
<evidence type="ECO:0000256" key="4">
    <source>
        <dbReference type="ARBA" id="ARBA00023125"/>
    </source>
</evidence>
<dbReference type="InterPro" id="IPR024061">
    <property type="entry name" value="NDT80_DNA-bd_dom"/>
</dbReference>
<dbReference type="InterPro" id="IPR013752">
    <property type="entry name" value="KPA_reductase"/>
</dbReference>
<reference evidence="8" key="1">
    <citation type="submission" date="2020-05" db="EMBL/GenBank/DDBJ databases">
        <title>Phylogenomic resolution of chytrid fungi.</title>
        <authorList>
            <person name="Stajich J.E."/>
            <person name="Amses K."/>
            <person name="Simmons R."/>
            <person name="Seto K."/>
            <person name="Myers J."/>
            <person name="Bonds A."/>
            <person name="Quandt C.A."/>
            <person name="Barry K."/>
            <person name="Liu P."/>
            <person name="Grigoriev I."/>
            <person name="Longcore J.E."/>
            <person name="James T.Y."/>
        </authorList>
    </citation>
    <scope>NUCLEOTIDE SEQUENCE</scope>
    <source>
        <strain evidence="8">PLAUS21</strain>
    </source>
</reference>
<dbReference type="GO" id="GO:0000228">
    <property type="term" value="C:nuclear chromosome"/>
    <property type="evidence" value="ECO:0007669"/>
    <property type="project" value="TreeGrafter"/>
</dbReference>
<dbReference type="GO" id="GO:0003677">
    <property type="term" value="F:DNA binding"/>
    <property type="evidence" value="ECO:0007669"/>
    <property type="project" value="UniProtKB-KW"/>
</dbReference>
<feature type="DNA-binding region" description="NDT80" evidence="5">
    <location>
        <begin position="278"/>
        <end position="521"/>
    </location>
</feature>
<comment type="caution">
    <text evidence="8">The sequence shown here is derived from an EMBL/GenBank/DDBJ whole genome shotgun (WGS) entry which is preliminary data.</text>
</comment>
<feature type="domain" description="NDT80" evidence="7">
    <location>
        <begin position="278"/>
        <end position="521"/>
    </location>
</feature>
<evidence type="ECO:0000313" key="9">
    <source>
        <dbReference type="Proteomes" id="UP001210925"/>
    </source>
</evidence>
<feature type="compositionally biased region" description="Basic and acidic residues" evidence="6">
    <location>
        <begin position="526"/>
        <end position="546"/>
    </location>
</feature>
<gene>
    <name evidence="8" type="ORF">HK103_000084</name>
</gene>
<dbReference type="GO" id="GO:0051321">
    <property type="term" value="P:meiotic cell cycle"/>
    <property type="evidence" value="ECO:0007669"/>
    <property type="project" value="TreeGrafter"/>
</dbReference>
<name>A0AAD5Y8V0_9FUNG</name>
<evidence type="ECO:0000256" key="6">
    <source>
        <dbReference type="SAM" id="MobiDB-lite"/>
    </source>
</evidence>
<keyword evidence="4 5" id="KW-0238">DNA-binding</keyword>
<proteinExistence type="inferred from homology"/>
<protein>
    <recommendedName>
        <fullName evidence="7">NDT80 domain-containing protein</fullName>
    </recommendedName>
</protein>
<dbReference type="InterPro" id="IPR013328">
    <property type="entry name" value="6PGD_dom2"/>
</dbReference>
<keyword evidence="9" id="KW-1185">Reference proteome</keyword>
<dbReference type="SUPFAM" id="SSF51735">
    <property type="entry name" value="NAD(P)-binding Rossmann-fold domains"/>
    <property type="match status" value="1"/>
</dbReference>
<dbReference type="InterPro" id="IPR036291">
    <property type="entry name" value="NAD(P)-bd_dom_sf"/>
</dbReference>
<dbReference type="SUPFAM" id="SSF48179">
    <property type="entry name" value="6-phosphogluconate dehydrogenase C-terminal domain-like"/>
    <property type="match status" value="1"/>
</dbReference>
<feature type="region of interest" description="Disordered" evidence="6">
    <location>
        <begin position="515"/>
        <end position="559"/>
    </location>
</feature>
<dbReference type="EMBL" id="JADGKB010000001">
    <property type="protein sequence ID" value="KAJ3262555.1"/>
    <property type="molecule type" value="Genomic_DNA"/>
</dbReference>
<dbReference type="NCBIfam" id="TIGR00745">
    <property type="entry name" value="apbA_panE"/>
    <property type="match status" value="1"/>
</dbReference>
<dbReference type="InterPro" id="IPR037141">
    <property type="entry name" value="NDT80_DNA-bd_dom_sf"/>
</dbReference>
<dbReference type="InterPro" id="IPR008967">
    <property type="entry name" value="p53-like_TF_DNA-bd_sf"/>
</dbReference>
<sequence>MHKIHVLGAGAIGLFHAQYLNRIPNSVVLLKRKAAEQKCSIQITTMDRSVLESECEIDSPSGKGQVETLLVCTKANDALSAIQQYAGRLKKRSNIVLLTNGGLQVKDDVQQYLQLNNIKTNIISGLTTHGVRRTGEYAALHTGAGETCLGVLKEEDPELAKSILAQLQEAFKPINFAILEPAELHERLLLKTLVNACINPLTAILSCRNGEILNQWGIGLIHKTAKEIKSVTPELDKFTDEELKQMVLKVAKNTFENTNSMLVDINEGRLTEIDFLNGDKSFNRNKLYIDTSIGAANSQQQVASPLPPAEWPQETTPFFLPTTSLVVLYAADNSMQLFPKIKPKMDRGFFITPNGTGNDWTCYRRNYFQISSAFVLEDQDGIECNVPCYLEDQGTSYPVESFAIGIDAKVFHGDRKIGIIQHTPKRDKGPQITPTPKELLAGGNPFQYSGLSASKFVATFERLQFKSATANNGKRRAAQQFFTVILDLFAVVNGKHIKIATCESSQLVVRGRSPGHYSDNAAESPVHFHEMQPTKNADKSPTEEHSPYPPNSANSLVSPYPYLTPESRFTPYPTATSTSSSWLRSRGDSAESLQSYITNDSYASSFEDSKTERQANLSFNNAAFPRLAHFSPVADDSNKFQQPFPRENRFYSGLKNAQLGQVLSPVTPIATDALIPPSVEDNHTPDFDGNSRFTYDGNDRSYNNRMLRLPKGVGYSNEDLYTQRQDSFQTQDSFQRQDSYNSQDSFQHSFENRETYQQAFTDTRNDNYSAQLYSVDNFGNNSKMEYTQSQTESQ</sequence>
<dbReference type="Gene3D" id="3.40.50.720">
    <property type="entry name" value="NAD(P)-binding Rossmann-like Domain"/>
    <property type="match status" value="1"/>
</dbReference>
<dbReference type="InterPro" id="IPR052605">
    <property type="entry name" value="Fungal_trans_regulator"/>
</dbReference>
<dbReference type="GO" id="GO:0045944">
    <property type="term" value="P:positive regulation of transcription by RNA polymerase II"/>
    <property type="evidence" value="ECO:0007669"/>
    <property type="project" value="TreeGrafter"/>
</dbReference>
<keyword evidence="2" id="KW-0521">NADP</keyword>
<dbReference type="PROSITE" id="PS51517">
    <property type="entry name" value="NDT80"/>
    <property type="match status" value="1"/>
</dbReference>
<keyword evidence="3" id="KW-0560">Oxidoreductase</keyword>
<evidence type="ECO:0000256" key="5">
    <source>
        <dbReference type="PROSITE-ProRule" id="PRU00850"/>
    </source>
</evidence>
<dbReference type="Pfam" id="PF05224">
    <property type="entry name" value="NDT80_PhoG"/>
    <property type="match status" value="1"/>
</dbReference>
<dbReference type="Pfam" id="PF08546">
    <property type="entry name" value="ApbA_C"/>
    <property type="match status" value="1"/>
</dbReference>
<organism evidence="8 9">
    <name type="scientific">Boothiomyces macroporosus</name>
    <dbReference type="NCBI Taxonomy" id="261099"/>
    <lineage>
        <taxon>Eukaryota</taxon>
        <taxon>Fungi</taxon>
        <taxon>Fungi incertae sedis</taxon>
        <taxon>Chytridiomycota</taxon>
        <taxon>Chytridiomycota incertae sedis</taxon>
        <taxon>Chytridiomycetes</taxon>
        <taxon>Rhizophydiales</taxon>
        <taxon>Terramycetaceae</taxon>
        <taxon>Boothiomyces</taxon>
    </lineage>
</organism>
<dbReference type="Pfam" id="PF02558">
    <property type="entry name" value="ApbA"/>
    <property type="match status" value="1"/>
</dbReference>
<dbReference type="InterPro" id="IPR013332">
    <property type="entry name" value="KPR_N"/>
</dbReference>
<dbReference type="Gene3D" id="1.10.1040.10">
    <property type="entry name" value="N-(1-d-carboxylethyl)-l-norvaline Dehydrogenase, domain 2"/>
    <property type="match status" value="1"/>
</dbReference>